<evidence type="ECO:0000313" key="5">
    <source>
        <dbReference type="EMBL" id="MCT1605917.1"/>
    </source>
</evidence>
<dbReference type="InterPro" id="IPR050194">
    <property type="entry name" value="Glycosyltransferase_grp1"/>
</dbReference>
<dbReference type="Pfam" id="PF13692">
    <property type="entry name" value="Glyco_trans_1_4"/>
    <property type="match status" value="1"/>
</dbReference>
<dbReference type="PANTHER" id="PTHR45947">
    <property type="entry name" value="SULFOQUINOVOSYL TRANSFERASE SQD2"/>
    <property type="match status" value="1"/>
</dbReference>
<evidence type="ECO:0000256" key="2">
    <source>
        <dbReference type="ARBA" id="ARBA00022676"/>
    </source>
</evidence>
<comment type="caution">
    <text evidence="5">The sequence shown here is derived from an EMBL/GenBank/DDBJ whole genome shotgun (WGS) entry which is preliminary data.</text>
</comment>
<dbReference type="InterPro" id="IPR028098">
    <property type="entry name" value="Glyco_trans_4-like_N"/>
</dbReference>
<dbReference type="GO" id="GO:0016757">
    <property type="term" value="F:glycosyltransferase activity"/>
    <property type="evidence" value="ECO:0007669"/>
    <property type="project" value="UniProtKB-KW"/>
</dbReference>
<accession>A0ABT2HMK4</accession>
<gene>
    <name evidence="5" type="ORF">M3B43_01000</name>
</gene>
<dbReference type="Gene3D" id="3.40.50.2000">
    <property type="entry name" value="Glycogen Phosphorylase B"/>
    <property type="match status" value="2"/>
</dbReference>
<evidence type="ECO:0000259" key="4">
    <source>
        <dbReference type="Pfam" id="PF13579"/>
    </source>
</evidence>
<evidence type="ECO:0000313" key="6">
    <source>
        <dbReference type="Proteomes" id="UP001205046"/>
    </source>
</evidence>
<feature type="domain" description="Glycosyltransferase subfamily 4-like N-terminal" evidence="4">
    <location>
        <begin position="151"/>
        <end position="334"/>
    </location>
</feature>
<dbReference type="CDD" id="cd03801">
    <property type="entry name" value="GT4_PimA-like"/>
    <property type="match status" value="1"/>
</dbReference>
<dbReference type="SUPFAM" id="SSF53756">
    <property type="entry name" value="UDP-Glycosyltransferase/glycogen phosphorylase"/>
    <property type="match status" value="1"/>
</dbReference>
<keyword evidence="6" id="KW-1185">Reference proteome</keyword>
<reference evidence="5 6" key="1">
    <citation type="submission" date="2022-04" db="EMBL/GenBank/DDBJ databases">
        <title>Human microbiome associated bacterial genomes.</title>
        <authorList>
            <person name="Sandstrom S."/>
            <person name="Salamzade R."/>
            <person name="Kalan L.R."/>
        </authorList>
    </citation>
    <scope>NUCLEOTIDE SEQUENCE [LARGE SCALE GENOMIC DNA]</scope>
    <source>
        <strain evidence="6">p3-SID767</strain>
    </source>
</reference>
<organism evidence="5 6">
    <name type="scientific">Nesterenkonia massiliensis</name>
    <dbReference type="NCBI Taxonomy" id="1232429"/>
    <lineage>
        <taxon>Bacteria</taxon>
        <taxon>Bacillati</taxon>
        <taxon>Actinomycetota</taxon>
        <taxon>Actinomycetes</taxon>
        <taxon>Micrococcales</taxon>
        <taxon>Micrococcaceae</taxon>
        <taxon>Nesterenkonia</taxon>
    </lineage>
</organism>
<protein>
    <recommendedName>
        <fullName evidence="1">D-inositol 3-phosphate glycosyltransferase</fullName>
    </recommendedName>
</protein>
<name>A0ABT2HMK4_9MICC</name>
<dbReference type="EMBL" id="JALXMO010000001">
    <property type="protein sequence ID" value="MCT1605917.1"/>
    <property type="molecule type" value="Genomic_DNA"/>
</dbReference>
<proteinExistence type="predicted"/>
<evidence type="ECO:0000256" key="3">
    <source>
        <dbReference type="ARBA" id="ARBA00022679"/>
    </source>
</evidence>
<keyword evidence="3 5" id="KW-0808">Transferase</keyword>
<dbReference type="PANTHER" id="PTHR45947:SF3">
    <property type="entry name" value="SULFOQUINOVOSYL TRANSFERASE SQD2"/>
    <property type="match status" value="1"/>
</dbReference>
<dbReference type="Proteomes" id="UP001205046">
    <property type="component" value="Unassembled WGS sequence"/>
</dbReference>
<evidence type="ECO:0000256" key="1">
    <source>
        <dbReference type="ARBA" id="ARBA00021292"/>
    </source>
</evidence>
<dbReference type="RefSeq" id="WP_260072172.1">
    <property type="nucleotide sequence ID" value="NZ_JALXMO010000001.1"/>
</dbReference>
<sequence length="553" mass="61696">MESQLSVALTIRRAIYDEVPLTALMSDGEATQVACSLISDGWMLEAKEVVRQFSLYKECHEHELRRMLGHALKTGYLTHAVSCARELYDRTGDSKMRGVLEDLLDEIEFMQRPIDYLPRLNAEVQFNSAGPVIHVVGMSFPAKQTGFTIRTKYHTEALLDEGIEQVVVVQPGGSGKSLTKRNVYEHNGVSIVELPGPVRGSVPRMEWLDNACTQLLDLVSEYKPRVLHAHSDHINALIAIAVGRAANIPVLYEVRGFWEESFLARTAHEQGWRDPDRMATVFGYPDRYEGLRHVERMARERVDHLITLGNAMKSYILQEGCGTVAAESITVVPNAVDARAFGEAKHVDEIRHRLGIEEEAVVLGYVTTLSAYEGIETLIDAHKLLSLRLPDRNVYLLIVGEGPHGDVLRAYAQKSGAEGVFFAGRVPHEDVLSYYHVIDVFVVPRPKSRVTDLVTPLKPLEALAAGRQLVVSDTGALREMADAVEGAIHLFRAGDAHDLCAKIESALAEHRHPSTRAKHIEWLRTHRTAASNAKQYRSVYRQLSMRTTTDPHA</sequence>
<keyword evidence="2 5" id="KW-0328">Glycosyltransferase</keyword>
<dbReference type="Pfam" id="PF13579">
    <property type="entry name" value="Glyco_trans_4_4"/>
    <property type="match status" value="1"/>
</dbReference>